<evidence type="ECO:0000313" key="3">
    <source>
        <dbReference type="EMBL" id="VVJ18480.1"/>
    </source>
</evidence>
<dbReference type="Proteomes" id="UP000399805">
    <property type="component" value="Unassembled WGS sequence"/>
</dbReference>
<feature type="transmembrane region" description="Helical" evidence="2">
    <location>
        <begin position="740"/>
        <end position="761"/>
    </location>
</feature>
<feature type="transmembrane region" description="Helical" evidence="2">
    <location>
        <begin position="923"/>
        <end position="943"/>
    </location>
</feature>
<name>A0A6I8LN51_9PSEU</name>
<feature type="compositionally biased region" description="Polar residues" evidence="1">
    <location>
        <begin position="1271"/>
        <end position="1286"/>
    </location>
</feature>
<keyword evidence="2" id="KW-0812">Transmembrane</keyword>
<keyword evidence="2" id="KW-0472">Membrane</keyword>
<evidence type="ECO:0000313" key="4">
    <source>
        <dbReference type="Proteomes" id="UP000399805"/>
    </source>
</evidence>
<gene>
    <name evidence="3" type="ORF">AA23TX_03501</name>
</gene>
<dbReference type="RefSeq" id="WP_155543468.1">
    <property type="nucleotide sequence ID" value="NZ_CABVGP010000001.1"/>
</dbReference>
<proteinExistence type="predicted"/>
<sequence>MTSSTVRSRPHHDYVVERMETFGNSTRPVPGRVTMVEAGGEDQLFLDRLPIPRDAWDYDAHDRVLTWRGAFGGGHLRLSHDGSGAHGTVGPEDDLCSVTAGARAQFACDVALGCGATYETSGGAVVGLLWDPKSPAWEGARWVGNRLLLTYTVTPGGPLQPPSFTFEFEDKETGAVAWEPDAFTASVQLGERDGRTAWLLSFKSSVAPIPDKGSKRPTGPDTVYPWWLEAAEDSAALGITGVLEIDGFAPKGTLVGFRGVRTAPALTGYYQATPEATPFGVFDGRLVIAGEEVPGAAVVGDRLVWHDLDPAHQLRTGLPADGSLNADDATRLSTDDTLAAFSRLRDAHPELHRRSVEVATATAGKTVDIYGLLAMTPFGKDENGAWGDVVQAGVTEDLGTIMNSFVPDDLWGRLFPGVPQPALTGDLAKVAGTAVTGVPDPAGWYRSLSTAVLSYGLSAGSEDHCQNLNGPRAMTWLKTQIATSPVYHAHGQQLFESRWQEHCPMTADYLADQITNARAHQATIDASVTADIADITANVVTDPGDTRDVRAELIADVRGAGQYAKTNNLYWAFAYYTYNTAPAILANISMQMSVNTGSGDGTGLPRLFQQNVAVLTALDPSGFFAQRYVSTINTFLATNILPSMFGFLGDAVSFDLVKEYLQAFVDRNVRHEDAQIAEAARAIGAILQQEDAERLLHDSIDALLAIASTAQYALALPYIANEWLTWFTGRFPKLASVGQVFGSVLIGGITGLAVFNLLSAFKSWDKLSGVQRATLVINTVQLGLQIVSAVLKRGVRIYAIFNVNGMTKLQRYAALKDIVLKGETTQLEEGLLKIGNSTARWIGDVEGTVGKLAAAGDSELTTALLTETTATAEEASLVSRVFGANLDEFVATRVGPVLILAGIVVSIVHLAEGETGLALVSDVLNIVSGSLMLFAIVGGWLVAEGAIAAGGVLATMIAFAGPLAVLAALAGVGLMLYELFKKQPDVIEDFVNDYAKAAGFRVDGKNRSLDYAVPYRNPDRNSLLMVGSTLAVDGDVLQANPDGSIRFGAGTSLPDCVWQVTTDAFGVSTFFTVLRPDPAKPPVLRYLSLMDDGTVSFQPKMPGRGTVQDSSSPVVVCQTWIGGPWDSRLTGDGKFLASLLLMLGPAPLDSDGHFDPSAEKALRCLARRDDRLVVIELTTPPFGPLPTPGVVFTLSMAGMAPNFMTMADLSFPLGSTPSTLQTFSPGFAVLPSTPVKFRHGGDALPAFLRFDDKTGAVTPNGKEAAEKSRTRSSITASNPCGGSSASFDVVVAPPATALTPAG</sequence>
<organism evidence="3 4">
    <name type="scientific">Amycolatopsis camponoti</name>
    <dbReference type="NCBI Taxonomy" id="2606593"/>
    <lineage>
        <taxon>Bacteria</taxon>
        <taxon>Bacillati</taxon>
        <taxon>Actinomycetota</taxon>
        <taxon>Actinomycetes</taxon>
        <taxon>Pseudonocardiales</taxon>
        <taxon>Pseudonocardiaceae</taxon>
        <taxon>Amycolatopsis</taxon>
    </lineage>
</organism>
<keyword evidence="2" id="KW-1133">Transmembrane helix</keyword>
<protein>
    <submittedName>
        <fullName evidence="3">Uncharacterized protein</fullName>
    </submittedName>
</protein>
<keyword evidence="4" id="KW-1185">Reference proteome</keyword>
<feature type="transmembrane region" description="Helical" evidence="2">
    <location>
        <begin position="890"/>
        <end position="911"/>
    </location>
</feature>
<dbReference type="EMBL" id="CABVGP010000001">
    <property type="protein sequence ID" value="VVJ18480.1"/>
    <property type="molecule type" value="Genomic_DNA"/>
</dbReference>
<reference evidence="3 4" key="1">
    <citation type="submission" date="2019-09" db="EMBL/GenBank/DDBJ databases">
        <authorList>
            <person name="Leyn A S."/>
        </authorList>
    </citation>
    <scope>NUCLEOTIDE SEQUENCE [LARGE SCALE GENOMIC DNA]</scope>
    <source>
        <strain evidence="3">AA231_1</strain>
    </source>
</reference>
<accession>A0A6I8LN51</accession>
<feature type="region of interest" description="Disordered" evidence="1">
    <location>
        <begin position="1255"/>
        <end position="1287"/>
    </location>
</feature>
<evidence type="ECO:0000256" key="2">
    <source>
        <dbReference type="SAM" id="Phobius"/>
    </source>
</evidence>
<evidence type="ECO:0000256" key="1">
    <source>
        <dbReference type="SAM" id="MobiDB-lite"/>
    </source>
</evidence>
<feature type="transmembrane region" description="Helical" evidence="2">
    <location>
        <begin position="949"/>
        <end position="977"/>
    </location>
</feature>